<evidence type="ECO:0000256" key="3">
    <source>
        <dbReference type="ARBA" id="ARBA00022737"/>
    </source>
</evidence>
<dbReference type="AlphaFoldDB" id="A0A9P8PK18"/>
<dbReference type="Pfam" id="PF12265">
    <property type="entry name" value="CAF1C_H4-bd"/>
    <property type="match status" value="1"/>
</dbReference>
<dbReference type="PROSITE" id="PS00678">
    <property type="entry name" value="WD_REPEATS_1"/>
    <property type="match status" value="2"/>
</dbReference>
<evidence type="ECO:0000313" key="10">
    <source>
        <dbReference type="Proteomes" id="UP000769528"/>
    </source>
</evidence>
<reference evidence="9" key="1">
    <citation type="journal article" date="2021" name="Open Biol.">
        <title>Shared evolutionary footprints suggest mitochondrial oxidative damage underlies multiple complex I losses in fungi.</title>
        <authorList>
            <person name="Schikora-Tamarit M.A."/>
            <person name="Marcet-Houben M."/>
            <person name="Nosek J."/>
            <person name="Gabaldon T."/>
        </authorList>
    </citation>
    <scope>NUCLEOTIDE SEQUENCE</scope>
    <source>
        <strain evidence="9">CBS6341</strain>
    </source>
</reference>
<dbReference type="InterPro" id="IPR022052">
    <property type="entry name" value="Histone-bd_RBBP4-like_N"/>
</dbReference>
<organism evidence="9 10">
    <name type="scientific">Wickerhamomyces mucosus</name>
    <dbReference type="NCBI Taxonomy" id="1378264"/>
    <lineage>
        <taxon>Eukaryota</taxon>
        <taxon>Fungi</taxon>
        <taxon>Dikarya</taxon>
        <taxon>Ascomycota</taxon>
        <taxon>Saccharomycotina</taxon>
        <taxon>Saccharomycetes</taxon>
        <taxon>Phaffomycetales</taxon>
        <taxon>Wickerhamomycetaceae</taxon>
        <taxon>Wickerhamomyces</taxon>
    </lineage>
</organism>
<evidence type="ECO:0000256" key="4">
    <source>
        <dbReference type="ARBA" id="ARBA00022853"/>
    </source>
</evidence>
<evidence type="ECO:0000259" key="8">
    <source>
        <dbReference type="Pfam" id="PF12265"/>
    </source>
</evidence>
<feature type="repeat" description="WD" evidence="6">
    <location>
        <begin position="189"/>
        <end position="221"/>
    </location>
</feature>
<evidence type="ECO:0000256" key="7">
    <source>
        <dbReference type="SAM" id="MobiDB-lite"/>
    </source>
</evidence>
<dbReference type="PANTHER" id="PTHR22850">
    <property type="entry name" value="WD40 REPEAT FAMILY"/>
    <property type="match status" value="1"/>
</dbReference>
<comment type="caution">
    <text evidence="9">The sequence shown here is derived from an EMBL/GenBank/DDBJ whole genome shotgun (WGS) entry which is preliminary data.</text>
</comment>
<dbReference type="PRINTS" id="PR00320">
    <property type="entry name" value="GPROTEINBRPT"/>
</dbReference>
<dbReference type="GO" id="GO:0006325">
    <property type="term" value="P:chromatin organization"/>
    <property type="evidence" value="ECO:0007669"/>
    <property type="project" value="UniProtKB-KW"/>
</dbReference>
<feature type="domain" description="Histone-binding protein RBBP4-like N-terminal" evidence="8">
    <location>
        <begin position="33"/>
        <end position="97"/>
    </location>
</feature>
<evidence type="ECO:0000256" key="6">
    <source>
        <dbReference type="PROSITE-ProRule" id="PRU00221"/>
    </source>
</evidence>
<dbReference type="InterPro" id="IPR036322">
    <property type="entry name" value="WD40_repeat_dom_sf"/>
</dbReference>
<dbReference type="InterPro" id="IPR001680">
    <property type="entry name" value="WD40_rpt"/>
</dbReference>
<dbReference type="InterPro" id="IPR019775">
    <property type="entry name" value="WD40_repeat_CS"/>
</dbReference>
<protein>
    <recommendedName>
        <fullName evidence="8">Histone-binding protein RBBP4-like N-terminal domain-containing protein</fullName>
    </recommendedName>
</protein>
<name>A0A9P8PK18_9ASCO</name>
<accession>A0A9P8PK18</accession>
<keyword evidence="10" id="KW-1185">Reference proteome</keyword>
<feature type="compositionally biased region" description="Acidic residues" evidence="7">
    <location>
        <begin position="415"/>
        <end position="436"/>
    </location>
</feature>
<keyword evidence="5" id="KW-0539">Nucleus</keyword>
<keyword evidence="3" id="KW-0677">Repeat</keyword>
<dbReference type="Proteomes" id="UP000769528">
    <property type="component" value="Unassembled WGS sequence"/>
</dbReference>
<dbReference type="PROSITE" id="PS50294">
    <property type="entry name" value="WD_REPEATS_REGION"/>
    <property type="match status" value="2"/>
</dbReference>
<dbReference type="SMART" id="SM00320">
    <property type="entry name" value="WD40"/>
    <property type="match status" value="6"/>
</dbReference>
<dbReference type="GO" id="GO:0005634">
    <property type="term" value="C:nucleus"/>
    <property type="evidence" value="ECO:0007669"/>
    <property type="project" value="UniProtKB-SubCell"/>
</dbReference>
<evidence type="ECO:0000256" key="2">
    <source>
        <dbReference type="ARBA" id="ARBA00022574"/>
    </source>
</evidence>
<dbReference type="InterPro" id="IPR020472">
    <property type="entry name" value="WD40_PAC1"/>
</dbReference>
<comment type="subcellular location">
    <subcellularLocation>
        <location evidence="1">Nucleus</location>
    </subcellularLocation>
</comment>
<feature type="repeat" description="WD" evidence="6">
    <location>
        <begin position="378"/>
        <end position="411"/>
    </location>
</feature>
<feature type="repeat" description="WD" evidence="6">
    <location>
        <begin position="272"/>
        <end position="308"/>
    </location>
</feature>
<dbReference type="EMBL" id="JAEUBF010001112">
    <property type="protein sequence ID" value="KAH3672834.1"/>
    <property type="molecule type" value="Genomic_DNA"/>
</dbReference>
<feature type="repeat" description="WD" evidence="6">
    <location>
        <begin position="316"/>
        <end position="353"/>
    </location>
</feature>
<gene>
    <name evidence="9" type="ORF">WICMUC_004056</name>
</gene>
<dbReference type="SUPFAM" id="SSF50978">
    <property type="entry name" value="WD40 repeat-like"/>
    <property type="match status" value="1"/>
</dbReference>
<proteinExistence type="predicted"/>
<dbReference type="Gene3D" id="2.130.10.10">
    <property type="entry name" value="YVTN repeat-like/Quinoprotein amine dehydrogenase"/>
    <property type="match status" value="1"/>
</dbReference>
<evidence type="ECO:0000313" key="9">
    <source>
        <dbReference type="EMBL" id="KAH3672834.1"/>
    </source>
</evidence>
<dbReference type="PROSITE" id="PS50082">
    <property type="entry name" value="WD_REPEATS_2"/>
    <property type="match status" value="4"/>
</dbReference>
<evidence type="ECO:0000256" key="5">
    <source>
        <dbReference type="ARBA" id="ARBA00023242"/>
    </source>
</evidence>
<evidence type="ECO:0000256" key="1">
    <source>
        <dbReference type="ARBA" id="ARBA00004123"/>
    </source>
</evidence>
<dbReference type="InterPro" id="IPR050459">
    <property type="entry name" value="WD_repeat_RBAP46/RBAP48/MSI1"/>
</dbReference>
<keyword evidence="4" id="KW-0156">Chromatin regulator</keyword>
<sequence>MTETVDKHIESTTTPATTLLTDQYIQHEKLNNEEFKLWKKSVPLLYETIQTYVLDSPSLTVQSLPKYELSFDKNEIDINLLLGTFSSIYSTNSKEYLKHDIIRLPSTLSSNIHNSIPIEINSSISNKKKLRNIYKWELNSIQINKVRFNKSNNTIATSLLNGDIEIFKFDQSNPIITLKSDNNGKVNNALEWGINNDYLLSGGEDTNITLWDLSKSSTNYKKTIYETHDSIVNDVSWNHSITSLFGSVSDDLSIQFHDLRSSNKSIPLIKISNGHDDSINSIEFNPSLENLFVTGSSDNLIKVWDLRNVSNPIRILYGHTNSINNLKFNPSKGSTNLLASSSNDKRINIWDLNKLNIDYDESDYIKNENSDPSLIFIHGGHTGKINEFDWVENLENVIVSVGEDNLLQIWKPSLEDDEDEDEDDEEEEETQNQDQV</sequence>
<feature type="region of interest" description="Disordered" evidence="7">
    <location>
        <begin position="411"/>
        <end position="436"/>
    </location>
</feature>
<dbReference type="Pfam" id="PF00400">
    <property type="entry name" value="WD40"/>
    <property type="match status" value="3"/>
</dbReference>
<keyword evidence="2 6" id="KW-0853">WD repeat</keyword>
<dbReference type="InterPro" id="IPR015943">
    <property type="entry name" value="WD40/YVTN_repeat-like_dom_sf"/>
</dbReference>
<reference evidence="9" key="2">
    <citation type="submission" date="2021-01" db="EMBL/GenBank/DDBJ databases">
        <authorList>
            <person name="Schikora-Tamarit M.A."/>
        </authorList>
    </citation>
    <scope>NUCLEOTIDE SEQUENCE</scope>
    <source>
        <strain evidence="9">CBS6341</strain>
    </source>
</reference>
<dbReference type="OrthoDB" id="427795at2759"/>